<name>A0A9D4BNT9_DREPO</name>
<reference evidence="2" key="2">
    <citation type="submission" date="2020-11" db="EMBL/GenBank/DDBJ databases">
        <authorList>
            <person name="McCartney M.A."/>
            <person name="Auch B."/>
            <person name="Kono T."/>
            <person name="Mallez S."/>
            <person name="Becker A."/>
            <person name="Gohl D.M."/>
            <person name="Silverstein K.A.T."/>
            <person name="Koren S."/>
            <person name="Bechman K.B."/>
            <person name="Herman A."/>
            <person name="Abrahante J.E."/>
            <person name="Garbe J."/>
        </authorList>
    </citation>
    <scope>NUCLEOTIDE SEQUENCE</scope>
    <source>
        <strain evidence="2">Duluth1</strain>
        <tissue evidence="2">Whole animal</tissue>
    </source>
</reference>
<comment type="caution">
    <text evidence="2">The sequence shown here is derived from an EMBL/GenBank/DDBJ whole genome shotgun (WGS) entry which is preliminary data.</text>
</comment>
<gene>
    <name evidence="2" type="ORF">DPMN_076894</name>
</gene>
<dbReference type="SUPFAM" id="SSF57603">
    <property type="entry name" value="FnI-like domain"/>
    <property type="match status" value="2"/>
</dbReference>
<keyword evidence="3" id="KW-1185">Reference proteome</keyword>
<protein>
    <recommendedName>
        <fullName evidence="1">Pacifastin domain-containing protein</fullName>
    </recommendedName>
</protein>
<dbReference type="GO" id="GO:0030414">
    <property type="term" value="F:peptidase inhibitor activity"/>
    <property type="evidence" value="ECO:0007669"/>
    <property type="project" value="InterPro"/>
</dbReference>
<dbReference type="InterPro" id="IPR008037">
    <property type="entry name" value="Pacifastin_dom"/>
</dbReference>
<dbReference type="EMBL" id="JAIWYP010000015">
    <property type="protein sequence ID" value="KAH3701898.1"/>
    <property type="molecule type" value="Genomic_DNA"/>
</dbReference>
<evidence type="ECO:0000259" key="1">
    <source>
        <dbReference type="Pfam" id="PF05375"/>
    </source>
</evidence>
<sequence length="189" mass="20454">MKTYFVNIILQIGRKTVPLEQAKESVFSGAVVKSQTCGYTQVELRGQWQMTAGCGPLTNIRWSPKTENKASEGTVSDAKGCVVRGYVLRTGARFRLGCNTCACTEGVVACTLRACAQSAATTVCRRDGRGYVLGQRVTTTDPCQRCTCSRAGIVCVQEVCRNCIGYKPPGRCCSICGIPPVRTDRHGKK</sequence>
<organism evidence="2 3">
    <name type="scientific">Dreissena polymorpha</name>
    <name type="common">Zebra mussel</name>
    <name type="synonym">Mytilus polymorpha</name>
    <dbReference type="NCBI Taxonomy" id="45954"/>
    <lineage>
        <taxon>Eukaryota</taxon>
        <taxon>Metazoa</taxon>
        <taxon>Spiralia</taxon>
        <taxon>Lophotrochozoa</taxon>
        <taxon>Mollusca</taxon>
        <taxon>Bivalvia</taxon>
        <taxon>Autobranchia</taxon>
        <taxon>Heteroconchia</taxon>
        <taxon>Euheterodonta</taxon>
        <taxon>Imparidentia</taxon>
        <taxon>Neoheterodontei</taxon>
        <taxon>Myida</taxon>
        <taxon>Dreissenoidea</taxon>
        <taxon>Dreissenidae</taxon>
        <taxon>Dreissena</taxon>
    </lineage>
</organism>
<feature type="domain" description="Pacifastin" evidence="1">
    <location>
        <begin position="91"/>
        <end position="119"/>
    </location>
</feature>
<accession>A0A9D4BNT9</accession>
<evidence type="ECO:0000313" key="3">
    <source>
        <dbReference type="Proteomes" id="UP000828390"/>
    </source>
</evidence>
<dbReference type="Proteomes" id="UP000828390">
    <property type="component" value="Unassembled WGS sequence"/>
</dbReference>
<proteinExistence type="predicted"/>
<evidence type="ECO:0000313" key="2">
    <source>
        <dbReference type="EMBL" id="KAH3701898.1"/>
    </source>
</evidence>
<dbReference type="AlphaFoldDB" id="A0A9D4BNT9"/>
<reference evidence="2" key="1">
    <citation type="journal article" date="2019" name="bioRxiv">
        <title>The Genome of the Zebra Mussel, Dreissena polymorpha: A Resource for Invasive Species Research.</title>
        <authorList>
            <person name="McCartney M.A."/>
            <person name="Auch B."/>
            <person name="Kono T."/>
            <person name="Mallez S."/>
            <person name="Zhang Y."/>
            <person name="Obille A."/>
            <person name="Becker A."/>
            <person name="Abrahante J.E."/>
            <person name="Garbe J."/>
            <person name="Badalamenti J.P."/>
            <person name="Herman A."/>
            <person name="Mangelson H."/>
            <person name="Liachko I."/>
            <person name="Sullivan S."/>
            <person name="Sone E.D."/>
            <person name="Koren S."/>
            <person name="Silverstein K.A.T."/>
            <person name="Beckman K.B."/>
            <person name="Gohl D.M."/>
        </authorList>
    </citation>
    <scope>NUCLEOTIDE SEQUENCE</scope>
    <source>
        <strain evidence="2">Duluth1</strain>
        <tissue evidence="2">Whole animal</tissue>
    </source>
</reference>
<dbReference type="Pfam" id="PF05375">
    <property type="entry name" value="Pacifastin_I"/>
    <property type="match status" value="1"/>
</dbReference>